<dbReference type="Proteomes" id="UP000821837">
    <property type="component" value="Chromosome 6"/>
</dbReference>
<dbReference type="AlphaFoldDB" id="A0A9D4SU28"/>
<organism evidence="1 2">
    <name type="scientific">Rhipicephalus sanguineus</name>
    <name type="common">Brown dog tick</name>
    <name type="synonym">Ixodes sanguineus</name>
    <dbReference type="NCBI Taxonomy" id="34632"/>
    <lineage>
        <taxon>Eukaryota</taxon>
        <taxon>Metazoa</taxon>
        <taxon>Ecdysozoa</taxon>
        <taxon>Arthropoda</taxon>
        <taxon>Chelicerata</taxon>
        <taxon>Arachnida</taxon>
        <taxon>Acari</taxon>
        <taxon>Parasitiformes</taxon>
        <taxon>Ixodida</taxon>
        <taxon>Ixodoidea</taxon>
        <taxon>Ixodidae</taxon>
        <taxon>Rhipicephalinae</taxon>
        <taxon>Rhipicephalus</taxon>
        <taxon>Rhipicephalus</taxon>
    </lineage>
</organism>
<dbReference type="EMBL" id="JABSTV010001252">
    <property type="protein sequence ID" value="KAH7947129.1"/>
    <property type="molecule type" value="Genomic_DNA"/>
</dbReference>
<gene>
    <name evidence="1" type="ORF">HPB52_007575</name>
</gene>
<reference evidence="1" key="2">
    <citation type="submission" date="2021-09" db="EMBL/GenBank/DDBJ databases">
        <authorList>
            <person name="Jia N."/>
            <person name="Wang J."/>
            <person name="Shi W."/>
            <person name="Du L."/>
            <person name="Sun Y."/>
            <person name="Zhan W."/>
            <person name="Jiang J."/>
            <person name="Wang Q."/>
            <person name="Zhang B."/>
            <person name="Ji P."/>
            <person name="Sakyi L.B."/>
            <person name="Cui X."/>
            <person name="Yuan T."/>
            <person name="Jiang B."/>
            <person name="Yang W."/>
            <person name="Lam T.T.-Y."/>
            <person name="Chang Q."/>
            <person name="Ding S."/>
            <person name="Wang X."/>
            <person name="Zhu J."/>
            <person name="Ruan X."/>
            <person name="Zhao L."/>
            <person name="Wei J."/>
            <person name="Que T."/>
            <person name="Du C."/>
            <person name="Cheng J."/>
            <person name="Dai P."/>
            <person name="Han X."/>
            <person name="Huang E."/>
            <person name="Gao Y."/>
            <person name="Liu J."/>
            <person name="Shao H."/>
            <person name="Ye R."/>
            <person name="Li L."/>
            <person name="Wei W."/>
            <person name="Wang X."/>
            <person name="Wang C."/>
            <person name="Huo Q."/>
            <person name="Li W."/>
            <person name="Guo W."/>
            <person name="Chen H."/>
            <person name="Chen S."/>
            <person name="Zhou L."/>
            <person name="Zhou L."/>
            <person name="Ni X."/>
            <person name="Tian J."/>
            <person name="Zhou Y."/>
            <person name="Sheng Y."/>
            <person name="Liu T."/>
            <person name="Pan Y."/>
            <person name="Xia L."/>
            <person name="Li J."/>
            <person name="Zhao F."/>
            <person name="Cao W."/>
        </authorList>
    </citation>
    <scope>NUCLEOTIDE SEQUENCE</scope>
    <source>
        <strain evidence="1">Rsan-2018</strain>
        <tissue evidence="1">Larvae</tissue>
    </source>
</reference>
<dbReference type="PANTHER" id="PTHR31751:SF42">
    <property type="entry name" value="PROTEIN CBG10204"/>
    <property type="match status" value="1"/>
</dbReference>
<dbReference type="PANTHER" id="PTHR31751">
    <property type="entry name" value="SI:CH211-108C17.2-RELATED-RELATED"/>
    <property type="match status" value="1"/>
</dbReference>
<evidence type="ECO:0000313" key="1">
    <source>
        <dbReference type="EMBL" id="KAH7947129.1"/>
    </source>
</evidence>
<protein>
    <submittedName>
        <fullName evidence="1">Uncharacterized protein</fullName>
    </submittedName>
</protein>
<name>A0A9D4SU28_RHISA</name>
<sequence length="300" mass="33061">MSDGDAELLTDMWKSMEWHVANVHTGHPGLYTHCAHGDLGEMQWLVPGTPAHQKFAAVVMAPRFLKGIRQLAPSTHTFSLEAFHIVLIGFAPKSVCFSPDGMRTSNAIDERRAVAQPGRPTGCEFQRISTMVINEQQSRLQPATPVTTLLPSPRALYTTGDVWQNWKAWGKSSSSSRLKLTCPSSPKNKAPNTSYYLRFASSRPGLFALGDACLFDIAAHWLDCNYVQRALGTLSPVTVVQPADTPRVYTVATEDGRQLQRTRDHLRPTLTPTVLSEDHVTLLPLVRDEGASVPSESTEL</sequence>
<dbReference type="VEuPathDB" id="VectorBase:RSAN_044046"/>
<reference evidence="1" key="1">
    <citation type="journal article" date="2020" name="Cell">
        <title>Large-Scale Comparative Analyses of Tick Genomes Elucidate Their Genetic Diversity and Vector Capacities.</title>
        <authorList>
            <consortium name="Tick Genome and Microbiome Consortium (TIGMIC)"/>
            <person name="Jia N."/>
            <person name="Wang J."/>
            <person name="Shi W."/>
            <person name="Du L."/>
            <person name="Sun Y."/>
            <person name="Zhan W."/>
            <person name="Jiang J.F."/>
            <person name="Wang Q."/>
            <person name="Zhang B."/>
            <person name="Ji P."/>
            <person name="Bell-Sakyi L."/>
            <person name="Cui X.M."/>
            <person name="Yuan T.T."/>
            <person name="Jiang B.G."/>
            <person name="Yang W.F."/>
            <person name="Lam T.T."/>
            <person name="Chang Q.C."/>
            <person name="Ding S.J."/>
            <person name="Wang X.J."/>
            <person name="Zhu J.G."/>
            <person name="Ruan X.D."/>
            <person name="Zhao L."/>
            <person name="Wei J.T."/>
            <person name="Ye R.Z."/>
            <person name="Que T.C."/>
            <person name="Du C.H."/>
            <person name="Zhou Y.H."/>
            <person name="Cheng J.X."/>
            <person name="Dai P.F."/>
            <person name="Guo W.B."/>
            <person name="Han X.H."/>
            <person name="Huang E.J."/>
            <person name="Li L.F."/>
            <person name="Wei W."/>
            <person name="Gao Y.C."/>
            <person name="Liu J.Z."/>
            <person name="Shao H.Z."/>
            <person name="Wang X."/>
            <person name="Wang C.C."/>
            <person name="Yang T.C."/>
            <person name="Huo Q.B."/>
            <person name="Li W."/>
            <person name="Chen H.Y."/>
            <person name="Chen S.E."/>
            <person name="Zhou L.G."/>
            <person name="Ni X.B."/>
            <person name="Tian J.H."/>
            <person name="Sheng Y."/>
            <person name="Liu T."/>
            <person name="Pan Y.S."/>
            <person name="Xia L.Y."/>
            <person name="Li J."/>
            <person name="Zhao F."/>
            <person name="Cao W.C."/>
        </authorList>
    </citation>
    <scope>NUCLEOTIDE SEQUENCE</scope>
    <source>
        <strain evidence="1">Rsan-2018</strain>
    </source>
</reference>
<evidence type="ECO:0000313" key="2">
    <source>
        <dbReference type="Proteomes" id="UP000821837"/>
    </source>
</evidence>
<accession>A0A9D4SU28</accession>
<proteinExistence type="predicted"/>
<comment type="caution">
    <text evidence="1">The sequence shown here is derived from an EMBL/GenBank/DDBJ whole genome shotgun (WGS) entry which is preliminary data.</text>
</comment>
<keyword evidence="2" id="KW-1185">Reference proteome</keyword>